<dbReference type="EMBL" id="QNVT01000009">
    <property type="protein sequence ID" value="REC62230.1"/>
    <property type="molecule type" value="Genomic_DNA"/>
</dbReference>
<name>A0A3D9C8M3_9FLAO</name>
<accession>A0A3D9C8M3</accession>
<reference evidence="2" key="1">
    <citation type="submission" date="2018-06" db="EMBL/GenBank/DDBJ databases">
        <authorList>
            <person name="Lum Nde A."/>
            <person name="Hugo C."/>
        </authorList>
    </citation>
    <scope>NUCLEOTIDE SEQUENCE [LARGE SCALE GENOMIC DNA]</scope>
    <source>
        <strain evidence="2">1_F178</strain>
    </source>
</reference>
<dbReference type="AlphaFoldDB" id="A0A3D9C8M3"/>
<comment type="caution">
    <text evidence="1">The sequence shown here is derived from an EMBL/GenBank/DDBJ whole genome shotgun (WGS) entry which is preliminary data.</text>
</comment>
<protein>
    <submittedName>
        <fullName evidence="1">Uncharacterized protein</fullName>
    </submittedName>
</protein>
<gene>
    <name evidence="1" type="ORF">DRF65_10980</name>
</gene>
<dbReference type="RefSeq" id="WP_115970802.1">
    <property type="nucleotide sequence ID" value="NZ_QNVT01000009.1"/>
</dbReference>
<evidence type="ECO:0000313" key="1">
    <source>
        <dbReference type="EMBL" id="REC62230.1"/>
    </source>
</evidence>
<sequence>MDIVKQIDQHTNRLIDGLLSSSAEQRKSLTIAILGFYFQLPNFEAVLYQYIQMRIKKKQLIADIKNGNVQNYRQAIEKSIANVDVYADSYEEPKPIALFILDAFAGATSDMKFSTNLVKLFVGIIDTLDYCENFSERPAYWNKLLEEEVEFQNEVLRQVKIGSSFNSLIYQQRYAGVAFQEV</sequence>
<proteinExistence type="predicted"/>
<organism evidence="1 2">
    <name type="scientific">Chryseobacterium pennae</name>
    <dbReference type="NCBI Taxonomy" id="2258962"/>
    <lineage>
        <taxon>Bacteria</taxon>
        <taxon>Pseudomonadati</taxon>
        <taxon>Bacteroidota</taxon>
        <taxon>Flavobacteriia</taxon>
        <taxon>Flavobacteriales</taxon>
        <taxon>Weeksellaceae</taxon>
        <taxon>Chryseobacterium group</taxon>
        <taxon>Chryseobacterium</taxon>
    </lineage>
</organism>
<dbReference type="Proteomes" id="UP000256686">
    <property type="component" value="Unassembled WGS sequence"/>
</dbReference>
<evidence type="ECO:0000313" key="2">
    <source>
        <dbReference type="Proteomes" id="UP000256686"/>
    </source>
</evidence>
<keyword evidence="2" id="KW-1185">Reference proteome</keyword>